<accession>A0ABU0JJ90</accession>
<dbReference type="InterPro" id="IPR001647">
    <property type="entry name" value="HTH_TetR"/>
</dbReference>
<dbReference type="EMBL" id="JAUSVX010000017">
    <property type="protein sequence ID" value="MDQ0473551.1"/>
    <property type="molecule type" value="Genomic_DNA"/>
</dbReference>
<comment type="caution">
    <text evidence="7">The sequence shown here is derived from an EMBL/GenBank/DDBJ whole genome shotgun (WGS) entry which is preliminary data.</text>
</comment>
<evidence type="ECO:0000256" key="4">
    <source>
        <dbReference type="ARBA" id="ARBA00023163"/>
    </source>
</evidence>
<proteinExistence type="predicted"/>
<dbReference type="InterPro" id="IPR039538">
    <property type="entry name" value="BetI_C"/>
</dbReference>
<sequence>MILDAFERCIVRSGFHRTTMQDVAREAGMSAGNLYRYFVSKEQLVSGLCERDRERFGADFQHAREHSDVIGLLTELGRKHFVEEPRSRCIQFMEIWAEATRNPAVGAVCMATDREVTEQIVGLFDLARSRGQIAPNVDSAAAFAVLSAIGDGMHMHRALDPDFDPAEAFRLMLVVMKAIFSGQLDLNRPQEAEAASPARSERSS</sequence>
<dbReference type="SUPFAM" id="SSF48498">
    <property type="entry name" value="Tetracyclin repressor-like, C-terminal domain"/>
    <property type="match status" value="1"/>
</dbReference>
<feature type="DNA-binding region" description="H-T-H motif" evidence="5">
    <location>
        <begin position="19"/>
        <end position="38"/>
    </location>
</feature>
<evidence type="ECO:0000256" key="1">
    <source>
        <dbReference type="ARBA" id="ARBA00022491"/>
    </source>
</evidence>
<organism evidence="7 8">
    <name type="scientific">Labrys wisconsinensis</name>
    <dbReference type="NCBI Taxonomy" id="425677"/>
    <lineage>
        <taxon>Bacteria</taxon>
        <taxon>Pseudomonadati</taxon>
        <taxon>Pseudomonadota</taxon>
        <taxon>Alphaproteobacteria</taxon>
        <taxon>Hyphomicrobiales</taxon>
        <taxon>Xanthobacteraceae</taxon>
        <taxon>Labrys</taxon>
    </lineage>
</organism>
<dbReference type="PANTHER" id="PTHR30055:SF226">
    <property type="entry name" value="HTH-TYPE TRANSCRIPTIONAL REGULATOR PKSA"/>
    <property type="match status" value="1"/>
</dbReference>
<dbReference type="InterPro" id="IPR036271">
    <property type="entry name" value="Tet_transcr_reg_TetR-rel_C_sf"/>
</dbReference>
<dbReference type="Gene3D" id="1.10.357.10">
    <property type="entry name" value="Tetracycline Repressor, domain 2"/>
    <property type="match status" value="1"/>
</dbReference>
<keyword evidence="3 5" id="KW-0238">DNA-binding</keyword>
<dbReference type="PRINTS" id="PR00455">
    <property type="entry name" value="HTHTETR"/>
</dbReference>
<dbReference type="RefSeq" id="WP_307282002.1">
    <property type="nucleotide sequence ID" value="NZ_JAUSVX010000017.1"/>
</dbReference>
<protein>
    <submittedName>
        <fullName evidence="7">AcrR family transcriptional regulator</fullName>
    </submittedName>
</protein>
<evidence type="ECO:0000313" key="8">
    <source>
        <dbReference type="Proteomes" id="UP001242480"/>
    </source>
</evidence>
<gene>
    <name evidence="7" type="ORF">QO011_006587</name>
</gene>
<keyword evidence="8" id="KW-1185">Reference proteome</keyword>
<dbReference type="Proteomes" id="UP001242480">
    <property type="component" value="Unassembled WGS sequence"/>
</dbReference>
<dbReference type="Pfam" id="PF00440">
    <property type="entry name" value="TetR_N"/>
    <property type="match status" value="1"/>
</dbReference>
<keyword evidence="2" id="KW-0805">Transcription regulation</keyword>
<keyword evidence="1" id="KW-0678">Repressor</keyword>
<evidence type="ECO:0000256" key="2">
    <source>
        <dbReference type="ARBA" id="ARBA00023015"/>
    </source>
</evidence>
<evidence type="ECO:0000256" key="3">
    <source>
        <dbReference type="ARBA" id="ARBA00023125"/>
    </source>
</evidence>
<reference evidence="7 8" key="1">
    <citation type="submission" date="2023-07" db="EMBL/GenBank/DDBJ databases">
        <title>Genomic Encyclopedia of Type Strains, Phase IV (KMG-IV): sequencing the most valuable type-strain genomes for metagenomic binning, comparative biology and taxonomic classification.</title>
        <authorList>
            <person name="Goeker M."/>
        </authorList>
    </citation>
    <scope>NUCLEOTIDE SEQUENCE [LARGE SCALE GENOMIC DNA]</scope>
    <source>
        <strain evidence="7 8">DSM 19619</strain>
    </source>
</reference>
<evidence type="ECO:0000313" key="7">
    <source>
        <dbReference type="EMBL" id="MDQ0473551.1"/>
    </source>
</evidence>
<dbReference type="InterPro" id="IPR050109">
    <property type="entry name" value="HTH-type_TetR-like_transc_reg"/>
</dbReference>
<name>A0ABU0JJ90_9HYPH</name>
<keyword evidence="4" id="KW-0804">Transcription</keyword>
<evidence type="ECO:0000259" key="6">
    <source>
        <dbReference type="PROSITE" id="PS50977"/>
    </source>
</evidence>
<evidence type="ECO:0000256" key="5">
    <source>
        <dbReference type="PROSITE-ProRule" id="PRU00335"/>
    </source>
</evidence>
<dbReference type="Pfam" id="PF13977">
    <property type="entry name" value="TetR_C_6"/>
    <property type="match status" value="1"/>
</dbReference>
<dbReference type="PANTHER" id="PTHR30055">
    <property type="entry name" value="HTH-TYPE TRANSCRIPTIONAL REGULATOR RUTR"/>
    <property type="match status" value="1"/>
</dbReference>
<dbReference type="PROSITE" id="PS50977">
    <property type="entry name" value="HTH_TETR_2"/>
    <property type="match status" value="1"/>
</dbReference>
<dbReference type="InterPro" id="IPR009057">
    <property type="entry name" value="Homeodomain-like_sf"/>
</dbReference>
<feature type="domain" description="HTH tetR-type" evidence="6">
    <location>
        <begin position="1"/>
        <end position="56"/>
    </location>
</feature>
<dbReference type="SUPFAM" id="SSF46689">
    <property type="entry name" value="Homeodomain-like"/>
    <property type="match status" value="1"/>
</dbReference>